<organism evidence="2 3">
    <name type="scientific">Marilutibacter aestuarii</name>
    <dbReference type="NCBI Taxonomy" id="1706195"/>
    <lineage>
        <taxon>Bacteria</taxon>
        <taxon>Pseudomonadati</taxon>
        <taxon>Pseudomonadota</taxon>
        <taxon>Gammaproteobacteria</taxon>
        <taxon>Lysobacterales</taxon>
        <taxon>Lysobacteraceae</taxon>
        <taxon>Marilutibacter</taxon>
    </lineage>
</organism>
<evidence type="ECO:0000256" key="1">
    <source>
        <dbReference type="SAM" id="MobiDB-lite"/>
    </source>
</evidence>
<reference evidence="2 3" key="1">
    <citation type="submission" date="2019-06" db="EMBL/GenBank/DDBJ databases">
        <title>Lysobacter alkalisoli sp. nov. isolated from saline soil.</title>
        <authorList>
            <person name="Sun J.-Q."/>
            <person name="Xu L."/>
        </authorList>
    </citation>
    <scope>NUCLEOTIDE SEQUENCE [LARGE SCALE GENOMIC DNA]</scope>
    <source>
        <strain evidence="2 3">JCM 31130</strain>
    </source>
</reference>
<accession>A0A508ARW6</accession>
<evidence type="ECO:0000313" key="2">
    <source>
        <dbReference type="EMBL" id="TQD51211.1"/>
    </source>
</evidence>
<protein>
    <submittedName>
        <fullName evidence="2">Uncharacterized protein</fullName>
    </submittedName>
</protein>
<evidence type="ECO:0000313" key="3">
    <source>
        <dbReference type="Proteomes" id="UP000318212"/>
    </source>
</evidence>
<feature type="region of interest" description="Disordered" evidence="1">
    <location>
        <begin position="169"/>
        <end position="195"/>
    </location>
</feature>
<comment type="caution">
    <text evidence="2">The sequence shown here is derived from an EMBL/GenBank/DDBJ whole genome shotgun (WGS) entry which is preliminary data.</text>
</comment>
<sequence>MTAGKSTAANRVRTFIASRANGATTGEVHRFLVGEGPSRSTASMLATMVKHGKLDKRGNRFFTNAASFVDRRSGMTVAPPKPEPKRVALALRAGEVAAATRAAPHRIPTSPAAPLATVRDAAPTVATMCSAVEVKKPLRDTLARHVDAFVAGGGRVQTFAMGETAHSIAERERQAQAFRRERSEIHPTKRGKRAA</sequence>
<feature type="compositionally biased region" description="Basic and acidic residues" evidence="1">
    <location>
        <begin position="169"/>
        <end position="187"/>
    </location>
</feature>
<name>A0A508ARW6_9GAMM</name>
<keyword evidence="3" id="KW-1185">Reference proteome</keyword>
<gene>
    <name evidence="2" type="ORF">FKV25_01910</name>
</gene>
<dbReference type="AlphaFoldDB" id="A0A508ARW6"/>
<proteinExistence type="predicted"/>
<dbReference type="EMBL" id="VICE01000014">
    <property type="protein sequence ID" value="TQD51211.1"/>
    <property type="molecule type" value="Genomic_DNA"/>
</dbReference>
<dbReference type="Proteomes" id="UP000318212">
    <property type="component" value="Unassembled WGS sequence"/>
</dbReference>
<dbReference type="RefSeq" id="WP_141517100.1">
    <property type="nucleotide sequence ID" value="NZ_VICE01000014.1"/>
</dbReference>